<keyword evidence="3" id="KW-1185">Reference proteome</keyword>
<protein>
    <recommendedName>
        <fullName evidence="4">Pentapeptide repeat-containing protein</fullName>
    </recommendedName>
</protein>
<dbReference type="Pfam" id="PF13576">
    <property type="entry name" value="Pentapeptide_3"/>
    <property type="match status" value="1"/>
</dbReference>
<accession>A0ABP4FRU8</accession>
<organism evidence="2 3">
    <name type="scientific">Prauserella alba</name>
    <dbReference type="NCBI Taxonomy" id="176898"/>
    <lineage>
        <taxon>Bacteria</taxon>
        <taxon>Bacillati</taxon>
        <taxon>Actinomycetota</taxon>
        <taxon>Actinomycetes</taxon>
        <taxon>Pseudonocardiales</taxon>
        <taxon>Pseudonocardiaceae</taxon>
        <taxon>Prauserella</taxon>
    </lineage>
</organism>
<evidence type="ECO:0000313" key="3">
    <source>
        <dbReference type="Proteomes" id="UP001500467"/>
    </source>
</evidence>
<keyword evidence="1" id="KW-1133">Transmembrane helix</keyword>
<sequence length="293" mass="32220">MWAVGLLLVATAAATTMLSLLGGGRPEDRARLDALRTASSLVIGTGGGAALLLAARRQRSNELDLQQRDHDATERRITELYGQAAEQLGHESAAVRLAGMYALERLAADHRPQRQTIVNVLCAYLRMPFDDSAEERQVRLAVQRILQLHLRPDVEDAFWGDIDLDLSGARLPWFNFSRCRIRSLNCRGAVFTELATFRGSEFGSKADFVEACFLDDADFRNVDFGRNGSRFRGARFEGPVRFGEHTTANLAGAMTRTGAGRNWPPGWEARESEGDPAWADLRQVETGGSLGAS</sequence>
<evidence type="ECO:0008006" key="4">
    <source>
        <dbReference type="Google" id="ProtNLM"/>
    </source>
</evidence>
<dbReference type="InterPro" id="IPR001646">
    <property type="entry name" value="5peptide_repeat"/>
</dbReference>
<comment type="caution">
    <text evidence="2">The sequence shown here is derived from an EMBL/GenBank/DDBJ whole genome shotgun (WGS) entry which is preliminary data.</text>
</comment>
<evidence type="ECO:0000256" key="1">
    <source>
        <dbReference type="SAM" id="Phobius"/>
    </source>
</evidence>
<keyword evidence="1" id="KW-0472">Membrane</keyword>
<reference evidence="3" key="1">
    <citation type="journal article" date="2019" name="Int. J. Syst. Evol. Microbiol.">
        <title>The Global Catalogue of Microorganisms (GCM) 10K type strain sequencing project: providing services to taxonomists for standard genome sequencing and annotation.</title>
        <authorList>
            <consortium name="The Broad Institute Genomics Platform"/>
            <consortium name="The Broad Institute Genome Sequencing Center for Infectious Disease"/>
            <person name="Wu L."/>
            <person name="Ma J."/>
        </authorList>
    </citation>
    <scope>NUCLEOTIDE SEQUENCE [LARGE SCALE GENOMIC DNA]</scope>
    <source>
        <strain evidence="3">JCM 13022</strain>
    </source>
</reference>
<dbReference type="EMBL" id="BAAALM010000005">
    <property type="protein sequence ID" value="GAA1197315.1"/>
    <property type="molecule type" value="Genomic_DNA"/>
</dbReference>
<dbReference type="Proteomes" id="UP001500467">
    <property type="component" value="Unassembled WGS sequence"/>
</dbReference>
<dbReference type="Gene3D" id="2.160.20.80">
    <property type="entry name" value="E3 ubiquitin-protein ligase SopA"/>
    <property type="match status" value="1"/>
</dbReference>
<dbReference type="SUPFAM" id="SSF141571">
    <property type="entry name" value="Pentapeptide repeat-like"/>
    <property type="match status" value="1"/>
</dbReference>
<keyword evidence="1" id="KW-0812">Transmembrane</keyword>
<evidence type="ECO:0000313" key="2">
    <source>
        <dbReference type="EMBL" id="GAA1197315.1"/>
    </source>
</evidence>
<name>A0ABP4FRU8_9PSEU</name>
<proteinExistence type="predicted"/>
<gene>
    <name evidence="2" type="ORF">GCM10009675_10710</name>
</gene>
<feature type="transmembrane region" description="Helical" evidence="1">
    <location>
        <begin position="38"/>
        <end position="55"/>
    </location>
</feature>